<feature type="compositionally biased region" description="Gly residues" evidence="1">
    <location>
        <begin position="394"/>
        <end position="404"/>
    </location>
</feature>
<feature type="region of interest" description="Disordered" evidence="1">
    <location>
        <begin position="210"/>
        <end position="646"/>
    </location>
</feature>
<evidence type="ECO:0000256" key="1">
    <source>
        <dbReference type="SAM" id="MobiDB-lite"/>
    </source>
</evidence>
<dbReference type="Proteomes" id="UP000054558">
    <property type="component" value="Unassembled WGS sequence"/>
</dbReference>
<keyword evidence="3" id="KW-1185">Reference proteome</keyword>
<feature type="region of interest" description="Disordered" evidence="1">
    <location>
        <begin position="1121"/>
        <end position="1144"/>
    </location>
</feature>
<feature type="compositionally biased region" description="Gly residues" evidence="1">
    <location>
        <begin position="1078"/>
        <end position="1089"/>
    </location>
</feature>
<feature type="compositionally biased region" description="Pro residues" evidence="1">
    <location>
        <begin position="600"/>
        <end position="611"/>
    </location>
</feature>
<reference evidence="2 3" key="1">
    <citation type="journal article" date="2014" name="Nat. Commun.">
        <title>Klebsormidium flaccidum genome reveals primary factors for plant terrestrial adaptation.</title>
        <authorList>
            <person name="Hori K."/>
            <person name="Maruyama F."/>
            <person name="Fujisawa T."/>
            <person name="Togashi T."/>
            <person name="Yamamoto N."/>
            <person name="Seo M."/>
            <person name="Sato S."/>
            <person name="Yamada T."/>
            <person name="Mori H."/>
            <person name="Tajima N."/>
            <person name="Moriyama T."/>
            <person name="Ikeuchi M."/>
            <person name="Watanabe M."/>
            <person name="Wada H."/>
            <person name="Kobayashi K."/>
            <person name="Saito M."/>
            <person name="Masuda T."/>
            <person name="Sasaki-Sekimoto Y."/>
            <person name="Mashiguchi K."/>
            <person name="Awai K."/>
            <person name="Shimojima M."/>
            <person name="Masuda S."/>
            <person name="Iwai M."/>
            <person name="Nobusawa T."/>
            <person name="Narise T."/>
            <person name="Kondo S."/>
            <person name="Saito H."/>
            <person name="Sato R."/>
            <person name="Murakawa M."/>
            <person name="Ihara Y."/>
            <person name="Oshima-Yamada Y."/>
            <person name="Ohtaka K."/>
            <person name="Satoh M."/>
            <person name="Sonobe K."/>
            <person name="Ishii M."/>
            <person name="Ohtani R."/>
            <person name="Kanamori-Sato M."/>
            <person name="Honoki R."/>
            <person name="Miyazaki D."/>
            <person name="Mochizuki H."/>
            <person name="Umetsu J."/>
            <person name="Higashi K."/>
            <person name="Shibata D."/>
            <person name="Kamiya Y."/>
            <person name="Sato N."/>
            <person name="Nakamura Y."/>
            <person name="Tabata S."/>
            <person name="Ida S."/>
            <person name="Kurokawa K."/>
            <person name="Ohta H."/>
        </authorList>
    </citation>
    <scope>NUCLEOTIDE SEQUENCE [LARGE SCALE GENOMIC DNA]</scope>
    <source>
        <strain evidence="2 3">NIES-2285</strain>
    </source>
</reference>
<feature type="region of interest" description="Disordered" evidence="1">
    <location>
        <begin position="931"/>
        <end position="1043"/>
    </location>
</feature>
<feature type="compositionally biased region" description="Polar residues" evidence="1">
    <location>
        <begin position="424"/>
        <end position="433"/>
    </location>
</feature>
<feature type="compositionally biased region" description="Basic and acidic residues" evidence="1">
    <location>
        <begin position="277"/>
        <end position="300"/>
    </location>
</feature>
<sequence>MSSLFPAYQGDQALGILSLPPGARPHDAVVVAAQKAVQAAAEAAAAAQKAAAAAAAAVAARGYDYAGHPGAPRYLRAPPHVEHEYSVARGGQNELVQHGGYMWGRAPMDALGRQVPAGAAVWARFDMMYAPYAVRNSQSKCPLPAPVSNHGGNYSAASYMTGTTSQWSQEEHSDYLNKMEARFVEGLLCSRLQGQSQGRSQVQVEELDMASVDSQCSSPGIHRVPEMKGLRRGAPSNESNFRSRAKAAVSEQSRGMPNPKGEREEGPTTSRSHSKRPKDEPEESRSRKRVKTEFEAESRAAHGASPRSLEEEPWRRQPVSAKQEPKAEETAMRSPSTSAHLHPESPKEIDFFAKGGAGGPSSLPALASPRSEAEGAGEGPGTERTRQFLAGFPGFVGGPLGGGPKRAAEWWGVGARGGAAQGEGTPQQPSMSLQGGAEGAKRTPPRRKGERQPFDLNKLAEEQMRSGSKDPSGGKDGVRSRWQKVRSQEADKSTNGNLLQLGTGSERKGGYIALPLGEGGPEHALRQVRKRRREESFESPPQHKSGAEALDEKPGETADLPRVAREGPMRVSTTERSAAPPLEPPPEEPPQQVLTTAPAPKSPRPSGPPIPSGGQEEVASAPELDPPGLRRNRSGTPQSNAQRDAATAAAIWYQRWQSAVHHERANQDLGGASPRAARVYRPLAQGALRNGSAERAWTAQVDLLTADSDARHAAAANAEEVDGMDCDGNADGVEGERGVRTAAGVGHAEGARDAEVFPDVEGVRGIQSAEETAQVPQFVGAAATHGVAEGVCTVPDKKEVALGSVEEDMDVAGGLPRAERKRGDGLGTETDSGQFSARGGGAIDGANMGGAASASGSASATAPSKYSLEPINAWKARWQPAAEARMDSGPRLSSGSEAEQAISQARAAMMMAAQDSAAGLQRYHHLAQLLHHQTGGADAPSRPPKHRKRSRAHSQPPIPRGEPEDPAQAALSTQPATSPFRARALSPMSSPPPRPASALAEAAPVWFPTGPREASGESGVGRPVDTNRALIQPGPGSGLGLGRSVDANRALDRLGSGLEVGLGRSVEPNRALDLLGRMGSGSQLGGGPSAGSKASQEATNLALAAPEAALQEFIWTNERERRKQATPKLWKWDLGSKRRRDEKP</sequence>
<proteinExistence type="predicted"/>
<accession>A0A1Y1INH6</accession>
<dbReference type="OMA" id="GMNFIFF"/>
<protein>
    <submittedName>
        <fullName evidence="2">Uncharacterized protein</fullName>
    </submittedName>
</protein>
<evidence type="ECO:0000313" key="2">
    <source>
        <dbReference type="EMBL" id="GAQ92223.1"/>
    </source>
</evidence>
<feature type="region of interest" description="Disordered" evidence="1">
    <location>
        <begin position="813"/>
        <end position="842"/>
    </location>
</feature>
<evidence type="ECO:0000313" key="3">
    <source>
        <dbReference type="Proteomes" id="UP000054558"/>
    </source>
</evidence>
<feature type="compositionally biased region" description="Polar residues" evidence="1">
    <location>
        <begin position="493"/>
        <end position="503"/>
    </location>
</feature>
<organism evidence="2 3">
    <name type="scientific">Klebsormidium nitens</name>
    <name type="common">Green alga</name>
    <name type="synonym">Ulothrix nitens</name>
    <dbReference type="NCBI Taxonomy" id="105231"/>
    <lineage>
        <taxon>Eukaryota</taxon>
        <taxon>Viridiplantae</taxon>
        <taxon>Streptophyta</taxon>
        <taxon>Klebsormidiophyceae</taxon>
        <taxon>Klebsormidiales</taxon>
        <taxon>Klebsormidiaceae</taxon>
        <taxon>Klebsormidium</taxon>
    </lineage>
</organism>
<name>A0A1Y1INH6_KLENI</name>
<feature type="compositionally biased region" description="Basic and acidic residues" evidence="1">
    <location>
        <begin position="450"/>
        <end position="479"/>
    </location>
</feature>
<feature type="region of interest" description="Disordered" evidence="1">
    <location>
        <begin position="1077"/>
        <end position="1100"/>
    </location>
</feature>
<feature type="compositionally biased region" description="Basic and acidic residues" evidence="1">
    <location>
        <begin position="341"/>
        <end position="351"/>
    </location>
</feature>
<dbReference type="AlphaFoldDB" id="A0A1Y1INH6"/>
<gene>
    <name evidence="2" type="ORF">KFL_009500010</name>
</gene>
<feature type="compositionally biased region" description="Basic and acidic residues" evidence="1">
    <location>
        <begin position="1130"/>
        <end position="1144"/>
    </location>
</feature>
<feature type="compositionally biased region" description="Basic residues" evidence="1">
    <location>
        <begin position="943"/>
        <end position="952"/>
    </location>
</feature>
<dbReference type="EMBL" id="DF237899">
    <property type="protein sequence ID" value="GAQ92223.1"/>
    <property type="molecule type" value="Genomic_DNA"/>
</dbReference>
<feature type="compositionally biased region" description="Low complexity" evidence="1">
    <location>
        <begin position="360"/>
        <end position="370"/>
    </location>
</feature>